<reference evidence="1" key="1">
    <citation type="journal article" date="2020" name="Nature">
        <title>Giant virus diversity and host interactions through global metagenomics.</title>
        <authorList>
            <person name="Schulz F."/>
            <person name="Roux S."/>
            <person name="Paez-Espino D."/>
            <person name="Jungbluth S."/>
            <person name="Walsh D.A."/>
            <person name="Denef V.J."/>
            <person name="McMahon K.D."/>
            <person name="Konstantinidis K.T."/>
            <person name="Eloe-Fadrosh E.A."/>
            <person name="Kyrpides N.C."/>
            <person name="Woyke T."/>
        </authorList>
    </citation>
    <scope>NUCLEOTIDE SEQUENCE</scope>
    <source>
        <strain evidence="1">GVMAG-M-3300020166-18</strain>
    </source>
</reference>
<organism evidence="1">
    <name type="scientific">viral metagenome</name>
    <dbReference type="NCBI Taxonomy" id="1070528"/>
    <lineage>
        <taxon>unclassified sequences</taxon>
        <taxon>metagenomes</taxon>
        <taxon>organismal metagenomes</taxon>
    </lineage>
</organism>
<name>A0A6C0BY37_9ZZZZ</name>
<dbReference type="AlphaFoldDB" id="A0A6C0BY37"/>
<protein>
    <submittedName>
        <fullName evidence="1">Uncharacterized protein</fullName>
    </submittedName>
</protein>
<evidence type="ECO:0000313" key="1">
    <source>
        <dbReference type="EMBL" id="QHS96454.1"/>
    </source>
</evidence>
<proteinExistence type="predicted"/>
<sequence length="106" mass="12203">MPNTFMEEKFQHLPNDIQTKIMIHHAHSLPPRPKFKNGQRVRYKPEVVKAMKQAMNGACQGPFPFGELIIYGDPIYIGNGDWKCDYEYGYGLTSEGSTYESRLIAY</sequence>
<dbReference type="EMBL" id="MN739271">
    <property type="protein sequence ID" value="QHS96454.1"/>
    <property type="molecule type" value="Genomic_DNA"/>
</dbReference>
<accession>A0A6C0BY37</accession>